<dbReference type="Proteomes" id="UP000285820">
    <property type="component" value="Unassembled WGS sequence"/>
</dbReference>
<evidence type="ECO:0000313" key="3">
    <source>
        <dbReference type="EMBL" id="RGR69686.1"/>
    </source>
</evidence>
<protein>
    <submittedName>
        <fullName evidence="1">C_GCAxxG_C_C family probable redox protein</fullName>
    </submittedName>
    <submittedName>
        <fullName evidence="2">C_GCAxxG_C_C family protein</fullName>
    </submittedName>
</protein>
<evidence type="ECO:0000313" key="9">
    <source>
        <dbReference type="Proteomes" id="UP000266391"/>
    </source>
</evidence>
<dbReference type="InterPro" id="IPR010181">
    <property type="entry name" value="CGCAxxGCC_motif"/>
</dbReference>
<dbReference type="Proteomes" id="UP000266391">
    <property type="component" value="Unassembled WGS sequence"/>
</dbReference>
<dbReference type="Proteomes" id="UP000283701">
    <property type="component" value="Unassembled WGS sequence"/>
</dbReference>
<organism evidence="1 7">
    <name type="scientific">Roseburia inulinivorans</name>
    <dbReference type="NCBI Taxonomy" id="360807"/>
    <lineage>
        <taxon>Bacteria</taxon>
        <taxon>Bacillati</taxon>
        <taxon>Bacillota</taxon>
        <taxon>Clostridia</taxon>
        <taxon>Lachnospirales</taxon>
        <taxon>Lachnospiraceae</taxon>
        <taxon>Roseburia</taxon>
    </lineage>
</organism>
<dbReference type="Proteomes" id="UP000049828">
    <property type="component" value="Unassembled WGS sequence"/>
</dbReference>
<dbReference type="STRING" id="360807.ERS852392_02536"/>
<evidence type="ECO:0000313" key="12">
    <source>
        <dbReference type="Proteomes" id="UP000286271"/>
    </source>
</evidence>
<evidence type="ECO:0000313" key="5">
    <source>
        <dbReference type="EMBL" id="RHE97661.1"/>
    </source>
</evidence>
<dbReference type="EMBL" id="CVRS01000067">
    <property type="protein sequence ID" value="CRL37286.1"/>
    <property type="molecule type" value="Genomic_DNA"/>
</dbReference>
<keyword evidence="7" id="KW-1185">Reference proteome</keyword>
<dbReference type="EMBL" id="QSIQ01000008">
    <property type="protein sequence ID" value="RHD04095.1"/>
    <property type="molecule type" value="Genomic_DNA"/>
</dbReference>
<evidence type="ECO:0000313" key="6">
    <source>
        <dbReference type="EMBL" id="RHF82221.1"/>
    </source>
</evidence>
<evidence type="ECO:0000313" key="11">
    <source>
        <dbReference type="Proteomes" id="UP000285820"/>
    </source>
</evidence>
<dbReference type="Proteomes" id="UP000095395">
    <property type="component" value="Unassembled WGS sequence"/>
</dbReference>
<gene>
    <name evidence="6" type="ORF">DW654_13700</name>
    <name evidence="5" type="ORF">DW707_08615</name>
    <name evidence="4" type="ORF">DW813_06955</name>
    <name evidence="3" type="ORF">DWY29_05920</name>
    <name evidence="2" type="ORF">ERS852392_02536</name>
    <name evidence="1" type="ORF">RIL183_03461</name>
</gene>
<sequence>MSKHTERAKELRSEVPVSSNCAQTVMRVYAKEIGLDEDLAAAIGSNFGGGMRCGATCGAIAAGYMVLGAKGIESPAVLNEFRKCIAKKHDGMTDCADLLRANAAKGGEKKPHCDNMIEEVITLIDELTDGR</sequence>
<dbReference type="RefSeq" id="WP_021923179.1">
    <property type="nucleotide sequence ID" value="NZ_CAKZTK010000025.1"/>
</dbReference>
<dbReference type="EMBL" id="QSKW01000011">
    <property type="protein sequence ID" value="RHE97661.1"/>
    <property type="molecule type" value="Genomic_DNA"/>
</dbReference>
<dbReference type="EMBL" id="QRUN01000005">
    <property type="protein sequence ID" value="RGR69686.1"/>
    <property type="molecule type" value="Genomic_DNA"/>
</dbReference>
<reference evidence="7" key="2">
    <citation type="submission" date="2015-05" db="EMBL/GenBank/DDBJ databases">
        <authorList>
            <consortium name="Pathogen Informatics"/>
        </authorList>
    </citation>
    <scope>NUCLEOTIDE SEQUENCE [LARGE SCALE GENOMIC DNA]</scope>
    <source>
        <strain evidence="2 8">2789STDY5608835</strain>
        <strain evidence="7">L1-83</strain>
    </source>
</reference>
<reference evidence="9 10" key="3">
    <citation type="submission" date="2018-08" db="EMBL/GenBank/DDBJ databases">
        <title>A genome reference for cultivated species of the human gut microbiota.</title>
        <authorList>
            <person name="Zou Y."/>
            <person name="Xue W."/>
            <person name="Luo G."/>
        </authorList>
    </citation>
    <scope>NUCLEOTIDE SEQUENCE [LARGE SCALE GENOMIC DNA]</scope>
    <source>
        <strain evidence="3 11">AF24-4</strain>
        <strain evidence="6 10">AM23-23AC</strain>
        <strain evidence="5 12">AM27-11</strain>
        <strain evidence="4 9">AM32-8LB</strain>
    </source>
</reference>
<dbReference type="Proteomes" id="UP000286271">
    <property type="component" value="Unassembled WGS sequence"/>
</dbReference>
<dbReference type="AlphaFoldDB" id="A0A0M6WK38"/>
<dbReference type="OrthoDB" id="9791535at2"/>
<dbReference type="EMBL" id="QRHP01000019">
    <property type="protein sequence ID" value="RHF82221.1"/>
    <property type="molecule type" value="Genomic_DNA"/>
</dbReference>
<accession>A0A0M6WK38</accession>
<reference evidence="1" key="1">
    <citation type="submission" date="2015-05" db="EMBL/GenBank/DDBJ databases">
        <authorList>
            <person name="Wang D.B."/>
            <person name="Wang M."/>
        </authorList>
    </citation>
    <scope>NUCLEOTIDE SEQUENCE [LARGE SCALE GENOMIC DNA]</scope>
    <source>
        <strain evidence="1">L1-83</strain>
    </source>
</reference>
<evidence type="ECO:0000313" key="4">
    <source>
        <dbReference type="EMBL" id="RHD04095.1"/>
    </source>
</evidence>
<name>A0A0M6WK38_9FIRM</name>
<evidence type="ECO:0000313" key="2">
    <source>
        <dbReference type="EMBL" id="CUO23072.1"/>
    </source>
</evidence>
<evidence type="ECO:0000313" key="7">
    <source>
        <dbReference type="Proteomes" id="UP000049828"/>
    </source>
</evidence>
<dbReference type="EMBL" id="CYYR01000019">
    <property type="protein sequence ID" value="CUO23072.1"/>
    <property type="molecule type" value="Genomic_DNA"/>
</dbReference>
<evidence type="ECO:0000313" key="1">
    <source>
        <dbReference type="EMBL" id="CRL37286.1"/>
    </source>
</evidence>
<proteinExistence type="predicted"/>
<evidence type="ECO:0000313" key="10">
    <source>
        <dbReference type="Proteomes" id="UP000283701"/>
    </source>
</evidence>
<dbReference type="Pfam" id="PF09719">
    <property type="entry name" value="C_GCAxxG_C_C"/>
    <property type="match status" value="1"/>
</dbReference>
<evidence type="ECO:0000313" key="8">
    <source>
        <dbReference type="Proteomes" id="UP000095395"/>
    </source>
</evidence>